<dbReference type="PROSITE" id="PS50829">
    <property type="entry name" value="GYF"/>
    <property type="match status" value="1"/>
</dbReference>
<accession>A0AA41W3D4</accession>
<evidence type="ECO:0000313" key="5">
    <source>
        <dbReference type="Proteomes" id="UP001177140"/>
    </source>
</evidence>
<feature type="compositionally biased region" description="Basic and acidic residues" evidence="2">
    <location>
        <begin position="263"/>
        <end position="273"/>
    </location>
</feature>
<protein>
    <recommendedName>
        <fullName evidence="3">GYF domain-containing protein</fullName>
    </recommendedName>
</protein>
<feature type="non-terminal residue" evidence="4">
    <location>
        <position position="1"/>
    </location>
</feature>
<evidence type="ECO:0000313" key="4">
    <source>
        <dbReference type="EMBL" id="MCL7052129.1"/>
    </source>
</evidence>
<feature type="domain" description="GYF" evidence="3">
    <location>
        <begin position="183"/>
        <end position="234"/>
    </location>
</feature>
<feature type="compositionally biased region" description="Polar residues" evidence="2">
    <location>
        <begin position="813"/>
        <end position="832"/>
    </location>
</feature>
<dbReference type="PANTHER" id="PTHR46992:SF1">
    <property type="entry name" value="GYF DOMAIN-CONTAINING PROTEIN"/>
    <property type="match status" value="1"/>
</dbReference>
<evidence type="ECO:0000256" key="1">
    <source>
        <dbReference type="SAM" id="Coils"/>
    </source>
</evidence>
<feature type="coiled-coil region" evidence="1">
    <location>
        <begin position="491"/>
        <end position="528"/>
    </location>
</feature>
<reference evidence="4" key="1">
    <citation type="submission" date="2022-03" db="EMBL/GenBank/DDBJ databases">
        <title>A functionally conserved STORR gene fusion in Papaver species that diverged 16.8 million years ago.</title>
        <authorList>
            <person name="Catania T."/>
        </authorList>
    </citation>
    <scope>NUCLEOTIDE SEQUENCE</scope>
    <source>
        <strain evidence="4">S-191538</strain>
    </source>
</reference>
<dbReference type="InterPro" id="IPR003169">
    <property type="entry name" value="GYF"/>
</dbReference>
<dbReference type="AlphaFoldDB" id="A0AA41W3D4"/>
<gene>
    <name evidence="4" type="ORF">MKW94_001527</name>
</gene>
<feature type="region of interest" description="Disordered" evidence="2">
    <location>
        <begin position="806"/>
        <end position="832"/>
    </location>
</feature>
<comment type="caution">
    <text evidence="4">The sequence shown here is derived from an EMBL/GenBank/DDBJ whole genome shotgun (WGS) entry which is preliminary data.</text>
</comment>
<dbReference type="SUPFAM" id="SSF55277">
    <property type="entry name" value="GYF domain"/>
    <property type="match status" value="1"/>
</dbReference>
<feature type="compositionally biased region" description="Polar residues" evidence="2">
    <location>
        <begin position="1018"/>
        <end position="1031"/>
    </location>
</feature>
<dbReference type="EMBL" id="JAJJMA010346395">
    <property type="protein sequence ID" value="MCL7052129.1"/>
    <property type="molecule type" value="Genomic_DNA"/>
</dbReference>
<keyword evidence="1" id="KW-0175">Coiled coil</keyword>
<feature type="compositionally biased region" description="Low complexity" evidence="2">
    <location>
        <begin position="288"/>
        <end position="301"/>
    </location>
</feature>
<feature type="region of interest" description="Disordered" evidence="2">
    <location>
        <begin position="16"/>
        <end position="36"/>
    </location>
</feature>
<feature type="region of interest" description="Disordered" evidence="2">
    <location>
        <begin position="254"/>
        <end position="273"/>
    </location>
</feature>
<feature type="compositionally biased region" description="Low complexity" evidence="2">
    <location>
        <begin position="1032"/>
        <end position="1042"/>
    </location>
</feature>
<dbReference type="InterPro" id="IPR035445">
    <property type="entry name" value="GYF-like_dom_sf"/>
</dbReference>
<sequence length="1116" mass="124214">LAVMSSIETQVVLPSSSSQESCGGFPKASISDANQGNGGRTIASSVLEIDVHDSQKNLLDAKEAYHREGGNKAMITVGEQLICSGLGFSALQDCDIDIEGNSGSTVPGENGLTGRLDFHLEPKLENCDSVVTFESYNKLPGDSSSLFGALSLQEVSSTNEQFLKKNEDSSQLERLERDTAPEEWSLFYKDPQGETQGPFLGVDIISWFDQGFFGTDLLVCLSDAPDGTAFQELGDLMPHLKLKSLTNSDGNLVSDAVSSIPEPSHHDSQSLHDLVSRDKEVLIRGRPGSSNGNSNGESYSSINEVQPNSTNIPIPDDLNKDNLLHPFGLLWSEIDGTNVRHPQSSNMSPGNGDQGRYANPSAGMNVPFVGHKQSSFDTMAGSPVGGEVWSDMYRRNMPPNPNSSRHLSRVEQGSDRFDLAEQLLVQQLHQQNVLSAHPSLHPKGPSLEQLPTSSMEQVQNSFLAQSRNPLYQQHRSDLDMLKLRIQQEHQLQLQQQQQQQLHQRRMQLQQQQQQQQQEQQQKLLLEQLLHQKMHNRGFGQSEIDHLRASNMVDQVLMRQRLRQQQSRSSVGHPDPRVEQLMEARFGQNPLREHHNDLRDLLSRAKQGQIHPQELQLLIQIEQEQAMVVARQKMMDEERRNGAVWSLDENRQFVHPTVSPLQDQFVGASPADFYQRQQRPSYEDQGSYRDKNLAVHQLLQRGVYEPDSVPFDRSISLPNGGSGINLDGINALAHLQGREIQERHTQMHPAGQMNNFSPGIHSHHQPHIPDQFLPSNLDALERRSTESNGPHDNKWMDHIQQMHLEAERQRRESVSSIQPEEPSSSWVPTGTINGESSDRVLMDFIHRKQGMHSEDPNFSRHSFNLFTDQQAGLSNSFIGGPHRSNVGNSLQDGLVNVGMDERHSSLETGETFSNRSHSGALREEELFFSSRPGKSQTIYGDSGMHVANSTVERDSPEGKMGNKRMSKGMFATDWASSEAQVGMYEQGTISRDGGELSASIPIRHASLGNSVEGRRDSESASSSGMKNTGFRRTSSSSDTDASETSFIDMLKSANKKQQQQQMMVEGGGGDNSMELLDGHGKYGKKKGKKGKQIDPALLGFKVTSNRIMMGEIQRLDE</sequence>
<feature type="region of interest" description="Disordered" evidence="2">
    <location>
        <begin position="436"/>
        <end position="455"/>
    </location>
</feature>
<dbReference type="Proteomes" id="UP001177140">
    <property type="component" value="Unassembled WGS sequence"/>
</dbReference>
<dbReference type="Gene3D" id="3.30.1490.40">
    <property type="match status" value="1"/>
</dbReference>
<organism evidence="4 5">
    <name type="scientific">Papaver nudicaule</name>
    <name type="common">Iceland poppy</name>
    <dbReference type="NCBI Taxonomy" id="74823"/>
    <lineage>
        <taxon>Eukaryota</taxon>
        <taxon>Viridiplantae</taxon>
        <taxon>Streptophyta</taxon>
        <taxon>Embryophyta</taxon>
        <taxon>Tracheophyta</taxon>
        <taxon>Spermatophyta</taxon>
        <taxon>Magnoliopsida</taxon>
        <taxon>Ranunculales</taxon>
        <taxon>Papaveraceae</taxon>
        <taxon>Papaveroideae</taxon>
        <taxon>Papaver</taxon>
    </lineage>
</organism>
<keyword evidence="5" id="KW-1185">Reference proteome</keyword>
<dbReference type="Pfam" id="PF02213">
    <property type="entry name" value="GYF"/>
    <property type="match status" value="1"/>
</dbReference>
<feature type="region of interest" description="Disordered" evidence="2">
    <location>
        <begin position="282"/>
        <end position="317"/>
    </location>
</feature>
<name>A0AA41W3D4_PAPNU</name>
<feature type="region of interest" description="Disordered" evidence="2">
    <location>
        <begin position="1006"/>
        <end position="1042"/>
    </location>
</feature>
<dbReference type="SMART" id="SM00444">
    <property type="entry name" value="GYF"/>
    <property type="match status" value="1"/>
</dbReference>
<proteinExistence type="predicted"/>
<evidence type="ECO:0000256" key="2">
    <source>
        <dbReference type="SAM" id="MobiDB-lite"/>
    </source>
</evidence>
<dbReference type="PANTHER" id="PTHR46992">
    <property type="entry name" value="GYF DOMAIN-CONTAINING PROTEIN"/>
    <property type="match status" value="1"/>
</dbReference>
<feature type="compositionally biased region" description="Polar residues" evidence="2">
    <location>
        <begin position="302"/>
        <end position="312"/>
    </location>
</feature>
<evidence type="ECO:0000259" key="3">
    <source>
        <dbReference type="PROSITE" id="PS50829"/>
    </source>
</evidence>